<evidence type="ECO:0000313" key="2">
    <source>
        <dbReference type="EMBL" id="PQA88737.1"/>
    </source>
</evidence>
<evidence type="ECO:0000313" key="3">
    <source>
        <dbReference type="Proteomes" id="UP000239504"/>
    </source>
</evidence>
<evidence type="ECO:0000256" key="1">
    <source>
        <dbReference type="SAM" id="MobiDB-lite"/>
    </source>
</evidence>
<dbReference type="Proteomes" id="UP000239504">
    <property type="component" value="Unassembled WGS sequence"/>
</dbReference>
<name>A0A2S7K899_9PROT</name>
<dbReference type="EMBL" id="PJCH01000005">
    <property type="protein sequence ID" value="PQA88737.1"/>
    <property type="molecule type" value="Genomic_DNA"/>
</dbReference>
<reference evidence="2 3" key="1">
    <citation type="submission" date="2017-12" db="EMBL/GenBank/DDBJ databases">
        <authorList>
            <person name="Hurst M.R.H."/>
        </authorList>
    </citation>
    <scope>NUCLEOTIDE SEQUENCE [LARGE SCALE GENOMIC DNA]</scope>
    <source>
        <strain evidence="2 3">SY-3-19</strain>
    </source>
</reference>
<keyword evidence="3" id="KW-1185">Reference proteome</keyword>
<organism evidence="2 3">
    <name type="scientific">Hyphococcus luteus</name>
    <dbReference type="NCBI Taxonomy" id="2058213"/>
    <lineage>
        <taxon>Bacteria</taxon>
        <taxon>Pseudomonadati</taxon>
        <taxon>Pseudomonadota</taxon>
        <taxon>Alphaproteobacteria</taxon>
        <taxon>Parvularculales</taxon>
        <taxon>Parvularculaceae</taxon>
        <taxon>Hyphococcus</taxon>
    </lineage>
</organism>
<dbReference type="AlphaFoldDB" id="A0A2S7K899"/>
<proteinExistence type="predicted"/>
<feature type="region of interest" description="Disordered" evidence="1">
    <location>
        <begin position="1"/>
        <end position="23"/>
    </location>
</feature>
<comment type="caution">
    <text evidence="2">The sequence shown here is derived from an EMBL/GenBank/DDBJ whole genome shotgun (WGS) entry which is preliminary data.</text>
</comment>
<gene>
    <name evidence="2" type="ORF">CW354_10730</name>
</gene>
<sequence length="66" mass="7152">MKTISAPQRVQNDIQEHNPAAKPVDNYAPKAGFRAFFASCGKGCVWPSTFAGADVSLARESRRSDP</sequence>
<protein>
    <submittedName>
        <fullName evidence="2">Uncharacterized protein</fullName>
    </submittedName>
</protein>
<feature type="compositionally biased region" description="Polar residues" evidence="1">
    <location>
        <begin position="1"/>
        <end position="13"/>
    </location>
</feature>
<accession>A0A2S7K899</accession>